<organism evidence="4 5">
    <name type="scientific">Brevundimonas goettingensis</name>
    <dbReference type="NCBI Taxonomy" id="2774190"/>
    <lineage>
        <taxon>Bacteria</taxon>
        <taxon>Pseudomonadati</taxon>
        <taxon>Pseudomonadota</taxon>
        <taxon>Alphaproteobacteria</taxon>
        <taxon>Caulobacterales</taxon>
        <taxon>Caulobacteraceae</taxon>
        <taxon>Brevundimonas</taxon>
    </lineage>
</organism>
<evidence type="ECO:0000313" key="5">
    <source>
        <dbReference type="Proteomes" id="UP000663918"/>
    </source>
</evidence>
<gene>
    <name evidence="4" type="ORF">IFJ75_16905</name>
</gene>
<reference evidence="4" key="1">
    <citation type="submission" date="2020-09" db="EMBL/GenBank/DDBJ databases">
        <title>Brevundimonas sp. LVF2 isolated from a puddle in Goettingen, Germany.</title>
        <authorList>
            <person name="Friedrich I."/>
            <person name="Klassen A."/>
            <person name="Hannes N."/>
            <person name="Schneider D."/>
            <person name="Hertel R."/>
            <person name="Daniel R."/>
        </authorList>
    </citation>
    <scope>NUCLEOTIDE SEQUENCE</scope>
    <source>
        <strain evidence="4">LVF2</strain>
    </source>
</reference>
<evidence type="ECO:0000256" key="2">
    <source>
        <dbReference type="SAM" id="MobiDB-lite"/>
    </source>
</evidence>
<proteinExistence type="predicted"/>
<dbReference type="RefSeq" id="WP_207869683.1">
    <property type="nucleotide sequence ID" value="NZ_CP062222.1"/>
</dbReference>
<dbReference type="PANTHER" id="PTHR21666">
    <property type="entry name" value="PEPTIDASE-RELATED"/>
    <property type="match status" value="1"/>
</dbReference>
<dbReference type="Proteomes" id="UP000663918">
    <property type="component" value="Chromosome"/>
</dbReference>
<feature type="domain" description="M23ase beta-sheet core" evidence="3">
    <location>
        <begin position="277"/>
        <end position="357"/>
    </location>
</feature>
<dbReference type="GO" id="GO:0004222">
    <property type="term" value="F:metalloendopeptidase activity"/>
    <property type="evidence" value="ECO:0007669"/>
    <property type="project" value="TreeGrafter"/>
</dbReference>
<dbReference type="SUPFAM" id="SSF51261">
    <property type="entry name" value="Duplicated hybrid motif"/>
    <property type="match status" value="1"/>
</dbReference>
<dbReference type="EMBL" id="CP062222">
    <property type="protein sequence ID" value="QTC90883.1"/>
    <property type="molecule type" value="Genomic_DNA"/>
</dbReference>
<dbReference type="PANTHER" id="PTHR21666:SF270">
    <property type="entry name" value="MUREIN HYDROLASE ACTIVATOR ENVC"/>
    <property type="match status" value="1"/>
</dbReference>
<keyword evidence="1" id="KW-0175">Coiled coil</keyword>
<evidence type="ECO:0000259" key="3">
    <source>
        <dbReference type="Pfam" id="PF01551"/>
    </source>
</evidence>
<dbReference type="Gene3D" id="2.70.70.10">
    <property type="entry name" value="Glucose Permease (Domain IIA)"/>
    <property type="match status" value="1"/>
</dbReference>
<name>A0A975BZM8_9CAUL</name>
<dbReference type="InterPro" id="IPR050570">
    <property type="entry name" value="Cell_wall_metabolism_enzyme"/>
</dbReference>
<dbReference type="InterPro" id="IPR016047">
    <property type="entry name" value="M23ase_b-sheet_dom"/>
</dbReference>
<protein>
    <submittedName>
        <fullName evidence="4">Peptidoglycan DD-metalloendopeptidase family protein</fullName>
    </submittedName>
</protein>
<dbReference type="InterPro" id="IPR011055">
    <property type="entry name" value="Dup_hybrid_motif"/>
</dbReference>
<accession>A0A975BZM8</accession>
<keyword evidence="5" id="KW-1185">Reference proteome</keyword>
<evidence type="ECO:0000313" key="4">
    <source>
        <dbReference type="EMBL" id="QTC90883.1"/>
    </source>
</evidence>
<dbReference type="CDD" id="cd12797">
    <property type="entry name" value="M23_peptidase"/>
    <property type="match status" value="1"/>
</dbReference>
<evidence type="ECO:0000256" key="1">
    <source>
        <dbReference type="SAM" id="Coils"/>
    </source>
</evidence>
<dbReference type="KEGG" id="bgoe:IFJ75_16905"/>
<sequence>MKRLLLLGCAFALAATPAASLRARQESSELSGLQSEYRDEQVRARRLRADAAEAAAEIIDLDRQLAALRQAESHDDIQMAAQRARLNELSRRESVLLIALAKDRGQQARLLSALQMMSRDPPPPLLIPSDKAVDTVRAAILMRAMTPELQRRTRALVDQQTEIARIRRLAVLSSEQLMTTESAQGDRRGEIENLSARKAALVAVLKADAERSERAARVLEARIRSLGGEIQPLSAAEADAETVVTRLPGGRSRLSPPAPGQPDAVFGRGSSGWRWRTGARTITAPANAVVDYAGPLSGWGQVVILDLGPGWRAVIAGLDSVSVEAGGRVADGQALGRSADDGEVYFELRRDERPVDPAPWLR</sequence>
<dbReference type="AlphaFoldDB" id="A0A975BZM8"/>
<feature type="coiled-coil region" evidence="1">
    <location>
        <begin position="30"/>
        <end position="71"/>
    </location>
</feature>
<feature type="region of interest" description="Disordered" evidence="2">
    <location>
        <begin position="248"/>
        <end position="270"/>
    </location>
</feature>
<dbReference type="Pfam" id="PF01551">
    <property type="entry name" value="Peptidase_M23"/>
    <property type="match status" value="1"/>
</dbReference>